<proteinExistence type="predicted"/>
<evidence type="ECO:0000313" key="4">
    <source>
        <dbReference type="Proteomes" id="UP001251870"/>
    </source>
</evidence>
<protein>
    <submittedName>
        <fullName evidence="3">FAD-binding oxidoreductase</fullName>
        <ecNumber evidence="3">1.-.-.-</ecNumber>
    </submittedName>
</protein>
<comment type="caution">
    <text evidence="3">The sequence shown here is derived from an EMBL/GenBank/DDBJ whole genome shotgun (WGS) entry which is preliminary data.</text>
</comment>
<dbReference type="GO" id="GO:0016491">
    <property type="term" value="F:oxidoreductase activity"/>
    <property type="evidence" value="ECO:0007669"/>
    <property type="project" value="UniProtKB-KW"/>
</dbReference>
<dbReference type="PANTHER" id="PTHR13847:SF287">
    <property type="entry name" value="FAD-DEPENDENT OXIDOREDUCTASE DOMAIN-CONTAINING PROTEIN 1"/>
    <property type="match status" value="1"/>
</dbReference>
<keyword evidence="4" id="KW-1185">Reference proteome</keyword>
<dbReference type="InterPro" id="IPR006076">
    <property type="entry name" value="FAD-dep_OxRdtase"/>
</dbReference>
<dbReference type="EMBL" id="JAVKGR010000016">
    <property type="protein sequence ID" value="MDR8020102.1"/>
    <property type="molecule type" value="Genomic_DNA"/>
</dbReference>
<dbReference type="RefSeq" id="WP_310549084.1">
    <property type="nucleotide sequence ID" value="NZ_JAVKGR010000016.1"/>
</dbReference>
<evidence type="ECO:0000313" key="3">
    <source>
        <dbReference type="EMBL" id="MDR8020102.1"/>
    </source>
</evidence>
<dbReference type="Gene3D" id="3.50.50.60">
    <property type="entry name" value="FAD/NAD(P)-binding domain"/>
    <property type="match status" value="1"/>
</dbReference>
<gene>
    <name evidence="3" type="ORF">RIL96_11050</name>
</gene>
<dbReference type="Proteomes" id="UP001251870">
    <property type="component" value="Unassembled WGS sequence"/>
</dbReference>
<dbReference type="InterPro" id="IPR036188">
    <property type="entry name" value="FAD/NAD-bd_sf"/>
</dbReference>
<sequence>MADTVSLELTTASHQPRAADVVIVGGGVIGVSIAWHLMESGVRNIVVVERSDLGSGSSAKPLGGVRANFSDPSNIALGQRSLQKFSVFPEKFGVDIGFRRVGYLFLGRTEEACESMAEAVQLQNDMGVRSSMVTPEEAGQLNPLVHVQALLGASYSPDDGYARPSQVVHGYSKSAAQGGVTFLDRTQVLSIDTTAGAVSAVTTSRGEIRTPTVICCAGAWSAGIGEMAGVELPVTPVRRLIGFSAEGPTPLPTIPFTLDLQTTLYFHNSRDGLLLGISHDQEPCFCREFSYEWMEEFRAAARICAPTLSKTEILGGWAGLYENTPDRNALIGEAADVSGFFYATGFSGHGFLQAPAVGELVTDMYHGRQSFMDPSPFSIDRFTQNSSVRRETNII</sequence>
<organism evidence="3 4">
    <name type="scientific">Nesterenkonia aerolata</name>
    <dbReference type="NCBI Taxonomy" id="3074079"/>
    <lineage>
        <taxon>Bacteria</taxon>
        <taxon>Bacillati</taxon>
        <taxon>Actinomycetota</taxon>
        <taxon>Actinomycetes</taxon>
        <taxon>Micrococcales</taxon>
        <taxon>Micrococcaceae</taxon>
        <taxon>Nesterenkonia</taxon>
    </lineage>
</organism>
<feature type="domain" description="FAD dependent oxidoreductase" evidence="2">
    <location>
        <begin position="20"/>
        <end position="364"/>
    </location>
</feature>
<dbReference type="EC" id="1.-.-.-" evidence="3"/>
<dbReference type="Gene3D" id="3.30.9.10">
    <property type="entry name" value="D-Amino Acid Oxidase, subunit A, domain 2"/>
    <property type="match status" value="1"/>
</dbReference>
<dbReference type="Pfam" id="PF01266">
    <property type="entry name" value="DAO"/>
    <property type="match status" value="1"/>
</dbReference>
<dbReference type="PANTHER" id="PTHR13847">
    <property type="entry name" value="SARCOSINE DEHYDROGENASE-RELATED"/>
    <property type="match status" value="1"/>
</dbReference>
<reference evidence="3 4" key="1">
    <citation type="submission" date="2023-09" db="EMBL/GenBank/DDBJ databases">
        <title>Description of three actinobacteria isolated from air of manufacturing shop in a pharmaceutical factory.</title>
        <authorList>
            <person name="Zhang D.-F."/>
        </authorList>
    </citation>
    <scope>NUCLEOTIDE SEQUENCE [LARGE SCALE GENOMIC DNA]</scope>
    <source>
        <strain evidence="3 4">LY-0111</strain>
    </source>
</reference>
<name>A0ABU2DUB6_9MICC</name>
<evidence type="ECO:0000256" key="1">
    <source>
        <dbReference type="ARBA" id="ARBA00023002"/>
    </source>
</evidence>
<evidence type="ECO:0000259" key="2">
    <source>
        <dbReference type="Pfam" id="PF01266"/>
    </source>
</evidence>
<accession>A0ABU2DUB6</accession>
<keyword evidence="1 3" id="KW-0560">Oxidoreductase</keyword>
<dbReference type="SUPFAM" id="SSF51905">
    <property type="entry name" value="FAD/NAD(P)-binding domain"/>
    <property type="match status" value="1"/>
</dbReference>